<keyword evidence="2" id="KW-0812">Transmembrane</keyword>
<gene>
    <name evidence="3" type="ORF">Spa11_03240</name>
</gene>
<dbReference type="RefSeq" id="WP_145105906.1">
    <property type="nucleotide sequence ID" value="NZ_CP036349.1"/>
</dbReference>
<feature type="compositionally biased region" description="Pro residues" evidence="1">
    <location>
        <begin position="2835"/>
        <end position="2847"/>
    </location>
</feature>
<feature type="region of interest" description="Disordered" evidence="1">
    <location>
        <begin position="875"/>
        <end position="904"/>
    </location>
</feature>
<proteinExistence type="predicted"/>
<keyword evidence="2" id="KW-0472">Membrane</keyword>
<evidence type="ECO:0000256" key="1">
    <source>
        <dbReference type="SAM" id="MobiDB-lite"/>
    </source>
</evidence>
<sequence length="3004" mass="327875">MKDRRQRGRGRAERRGVLLLVVLSMLVLFLLLGTTFLLTSGQYRTASKIVEKAHRTTFQPADLLERALMQLVRDTNNSSSVIRYHSLLRDMYGVDGFVGRVMVDPRQYTGGNTTPGMPAVISPRYAGVDIVANGGRGSTMGQVVEFYVVDMEPENPTTVGSTLADDNAVGLVLDSNGLPVEHQLATTDGYYEGCLLTMLSGPCRGQTVRVLDYDYFGETTVSNFRRRMARFRVLTPQRVDGKPLSIAAGNVLSDFIQNTNARTIGTPPQPLTGIGHSFIVNGRPFSGAGVGLNPLAMSSANPEAPLPRLSALELFAYDGSNGYGLERALIPNPVHYFEAANVSLNPAMGIDPWLAPASLGRNYQSGDFLPITRGFVASGEPSYNAATTPLYKTFAGPGDTNESYDAPDTQNMALAMQSLEPRIRGRVVNSNGVSQDPDAYYASASGAPAYLDLEGVTIPSFHRPGLANFWFHRFWKSSWLQTIIPDPDDRARAILEPYNAAGLAQHGLNEAQAAQIALLKRKFLLRPLREDHPNFDGSNPLSRYGTEALRAVLGNGTTLPGGDLVNGATGEITFPFWEAVGPWDVDNDGDGVNDSIWVDIGLPVQQTEDGRWYKPLVAMLVEDLDGRLNLNAHGNEADMAQENHDASSGFESGGNPVSQLNAAQDLRWLNNAPALRPPLTSSNQLPGGVGWGVAETSLRPVLSPSLPTLDAMNGSALTGNAQFDDYARMLYGRPDPVAAGRTATAALRESVTFGRQGTLPGSTPMLPLTKPGRTFPIDPMLTAPATRAQTLSAVRDQRTPYDFAGTPRYTAAETSANGYEALSGFSSAPDFGGRYAVGLSGAGASVDEPRSTANIRSFDPMLSRTAPLTWRELATSAPDDSPYELDLSIGARNRPPTSLDDVRRSYDPNGTGLIQPGATPISDDAPFSAAELERILRAFDGDAEKLPDRLWKLVDGFDPVKKAAANRLLTAGNDEPGFTPSSLQLVIAGAEAAVARRQVTTDSWDLPVPNENLYDRLLLGADGKPGVPEFQSLGTWVNSITLPADDDGDGLMDEGDEAIANYNAAGSHIFVRADGTQTPRTYDELFNAGCDDYVVVMRRDPPKNGRLIDYLKYRITLEMLRNGGVTFNDILTNRPAVDQLVDRILFGGELAASAPAERSSVGGLLSPELLAGRRMDLNRPFGDGRDNNGNGIVDEVEEAGEPFADINGNGRWDAGEPYLDLDRNNQYTQSQDYLWVDTNGDGIETPGERRSFRHIPLHETFVDRNGVRIYNPQMARQLFARHLYCLMLALTDENYLAPYDSEDPQVLHYLDPLSGSVVGTGGASQESSEAFRIAFDLQAVVFATEIADGSVTANHTAPLPDPLLESRRLLVINRARQLAQRKLTCRRIAQWAVNVVDFRDPDSIQTAFEYDENPWDGWNVVDTLHNQVYPLDGDLTTDENWMQRREITGGAFTPPTPTNVEIDDVVRNGAPLTFFPPHKDRTRGVVWGAERPEVLLTEGVAWHDRRLEDRENAEPDPLKKNYRVTELQAQNRDDDLDQLRKPKGYAYVEAYNPHLGDDQRPAELYSHVNRRGEVASSPGVRLDRLSNGVQDPTATVTDAQGRILNRTHSPVWRIAVVEEHPLVRNASVQTGQAGLAGEASDDPPMQTNSNSYRGISILNGPWIYGTDALGTSQDPTLPAPVLPSAYVDFYERKLNEANFALSTKVEQAAGVALTDADGVGVSTGVIERAPTVPDTSFPTFDRFAQPSSPTRLTKNLPITGKVLGPGATQPSQITRGFLQKPTTFIERAYYMTGAEPAVVSGTDKATGDPTNPGLWVPLLTYDVPALFQGTQGRIDTEQRQVGVVYDSGTGLARVHASKFAAAFDRLGVVDGARTQSYEEILAGDSNAPVGFAPLLPGRRAIIGTTGDQYRIEDPANAIEPADRVNPFDGDMARRLIGRYATIFSMDTLTPGDPKEPPAVRSVRRLEMIPNPDPNRHQFAIRMNGLNESTSVVTGGNAANPSGSFNLTGGEATGQADATLAAAPPVIVIPIDHFSISEPLDEYLVRQFELDPTLSLYATPNYDRLHNSTTPVEEYFARQGVNGDPTFFDEPFDVLPELIENQTTPNYRSVHLERLANPLLPWNPPPMRPDGKLIAQHNAALPVNPYLPVDAQSLDLTAFNSYTNAEGLIPQNPGNAPTQGPEQRHKYKRDFNANLNSHQTVIGFASNERGRPSGPFPLMWLMEPSRLMWKQSRGSTLSEIAHNLAAKADYNGYLSREADELTNIGTEGTAYDSAQLNDSYYPAPYSTTQYIEVAWRLTLGFSDWMSGEFHTGSALRWLNEGGGEGPIESIDLDGDRNGGDLASRPEINTELPTQTLAANGRPDAFSGAGPSGSDAKAFMQSYLLQRAAEQGTTPEFAWPNRPLASAGELLQVPAWGGSRMLTYYSVFNWQFTQNPHFSRRTQVNPYDGEGVIFHDGLDFVPNENPIFDGDFSNDGPTDTITDVNGVVRPQAGSTNVIRFRDMLGHFGHLMNFFQTSRFPAIAGAFKYSTDAGPDGAPNNEDDTYEEYVVPRGASHFYRVLDYVCVPSRYTATDTILNTEAFSDPAMAVGDARQELAAPFNRVDNYREPGRVNLNTIAGRRNPAQPRDHWSEVYDGLMQRVHDDSVVASGSLIKQGHLGPAWRDVALSRRGYVQSRFDPTRVPTIDNAGLAADAQNQVDYSPMRMHPDFPTLFANPFRAPGEGANVPLASMVQTGVDATMLRAHPLSPGADGAWGRRGLDNPAFTSGQNNGNRNDAVEAGNLAMQLPSPDVVQRLHADTVLARLLPDPSGADSSRRGAVPDTFMDDAFRSSTGPSNGPSPNPRNVPPQNPVLNTEISKRSTAVPLFSGASLEPSIDTERNSTQRYLPIQRMANLATTRSNVYAVWITVGFFEVKQVNTNSTIAERYAMTDNNGDNVYETFTNDALRDLFFRVYPDGWTLGQEIGRDIGEDVRHRGFYVIDRSRPVAFKPGDDANVSETVLVRRRIQ</sequence>
<feature type="compositionally biased region" description="Polar residues" evidence="1">
    <location>
        <begin position="2761"/>
        <end position="2771"/>
    </location>
</feature>
<protein>
    <submittedName>
        <fullName evidence="3">Uncharacterized protein</fullName>
    </submittedName>
</protein>
<dbReference type="EMBL" id="CP036349">
    <property type="protein sequence ID" value="QDV72152.1"/>
    <property type="molecule type" value="Genomic_DNA"/>
</dbReference>
<feature type="region of interest" description="Disordered" evidence="1">
    <location>
        <begin position="2753"/>
        <end position="2773"/>
    </location>
</feature>
<feature type="transmembrane region" description="Helical" evidence="2">
    <location>
        <begin position="16"/>
        <end position="38"/>
    </location>
</feature>
<evidence type="ECO:0000256" key="2">
    <source>
        <dbReference type="SAM" id="Phobius"/>
    </source>
</evidence>
<reference evidence="3 4" key="1">
    <citation type="submission" date="2019-02" db="EMBL/GenBank/DDBJ databases">
        <title>Deep-cultivation of Planctomycetes and their phenomic and genomic characterization uncovers novel biology.</title>
        <authorList>
            <person name="Wiegand S."/>
            <person name="Jogler M."/>
            <person name="Boedeker C."/>
            <person name="Pinto D."/>
            <person name="Vollmers J."/>
            <person name="Rivas-Marin E."/>
            <person name="Kohn T."/>
            <person name="Peeters S.H."/>
            <person name="Heuer A."/>
            <person name="Rast P."/>
            <person name="Oberbeckmann S."/>
            <person name="Bunk B."/>
            <person name="Jeske O."/>
            <person name="Meyerdierks A."/>
            <person name="Storesund J.E."/>
            <person name="Kallscheuer N."/>
            <person name="Luecker S."/>
            <person name="Lage O.M."/>
            <person name="Pohl T."/>
            <person name="Merkel B.J."/>
            <person name="Hornburger P."/>
            <person name="Mueller R.-W."/>
            <person name="Bruemmer F."/>
            <person name="Labrenz M."/>
            <person name="Spormann A.M."/>
            <person name="Op den Camp H."/>
            <person name="Overmann J."/>
            <person name="Amann R."/>
            <person name="Jetten M.S.M."/>
            <person name="Mascher T."/>
            <person name="Medema M.H."/>
            <person name="Devos D.P."/>
            <person name="Kaster A.-K."/>
            <person name="Ovreas L."/>
            <person name="Rohde M."/>
            <person name="Galperin M.Y."/>
            <person name="Jogler C."/>
        </authorList>
    </citation>
    <scope>NUCLEOTIDE SEQUENCE [LARGE SCALE GENOMIC DNA]</scope>
    <source>
        <strain evidence="3 4">Spa11</strain>
    </source>
</reference>
<evidence type="ECO:0000313" key="3">
    <source>
        <dbReference type="EMBL" id="QDV72152.1"/>
    </source>
</evidence>
<feature type="region of interest" description="Disordered" evidence="1">
    <location>
        <begin position="2803"/>
        <end position="2850"/>
    </location>
</feature>
<keyword evidence="4" id="KW-1185">Reference proteome</keyword>
<accession>A0A518K2X6</accession>
<name>A0A518K2X6_9BACT</name>
<evidence type="ECO:0000313" key="4">
    <source>
        <dbReference type="Proteomes" id="UP000316426"/>
    </source>
</evidence>
<organism evidence="3 4">
    <name type="scientific">Botrimarina mediterranea</name>
    <dbReference type="NCBI Taxonomy" id="2528022"/>
    <lineage>
        <taxon>Bacteria</taxon>
        <taxon>Pseudomonadati</taxon>
        <taxon>Planctomycetota</taxon>
        <taxon>Planctomycetia</taxon>
        <taxon>Pirellulales</taxon>
        <taxon>Lacipirellulaceae</taxon>
        <taxon>Botrimarina</taxon>
    </lineage>
</organism>
<dbReference type="Proteomes" id="UP000316426">
    <property type="component" value="Chromosome"/>
</dbReference>
<keyword evidence="2" id="KW-1133">Transmembrane helix</keyword>
<dbReference type="KEGG" id="bmei:Spa11_03240"/>